<feature type="region of interest" description="Disordered" evidence="1">
    <location>
        <begin position="432"/>
        <end position="482"/>
    </location>
</feature>
<dbReference type="EMBL" id="JAACJJ010000016">
    <property type="protein sequence ID" value="KAF5324158.1"/>
    <property type="molecule type" value="Genomic_DNA"/>
</dbReference>
<feature type="transmembrane region" description="Helical" evidence="2">
    <location>
        <begin position="77"/>
        <end position="95"/>
    </location>
</feature>
<evidence type="ECO:0000256" key="2">
    <source>
        <dbReference type="SAM" id="Phobius"/>
    </source>
</evidence>
<proteinExistence type="predicted"/>
<feature type="transmembrane region" description="Helical" evidence="2">
    <location>
        <begin position="344"/>
        <end position="363"/>
    </location>
</feature>
<comment type="caution">
    <text evidence="3">The sequence shown here is derived from an EMBL/GenBank/DDBJ whole genome shotgun (WGS) entry which is preliminary data.</text>
</comment>
<dbReference type="AlphaFoldDB" id="A0A8H5BKG0"/>
<accession>A0A8H5BKG0</accession>
<evidence type="ECO:0000313" key="4">
    <source>
        <dbReference type="Proteomes" id="UP000567179"/>
    </source>
</evidence>
<feature type="transmembrane region" description="Helical" evidence="2">
    <location>
        <begin position="317"/>
        <end position="338"/>
    </location>
</feature>
<feature type="transmembrane region" description="Helical" evidence="2">
    <location>
        <begin position="164"/>
        <end position="185"/>
    </location>
</feature>
<dbReference type="OrthoDB" id="3354175at2759"/>
<name>A0A8H5BKG0_9AGAR</name>
<reference evidence="3 4" key="1">
    <citation type="journal article" date="2020" name="ISME J.">
        <title>Uncovering the hidden diversity of litter-decomposition mechanisms in mushroom-forming fungi.</title>
        <authorList>
            <person name="Floudas D."/>
            <person name="Bentzer J."/>
            <person name="Ahren D."/>
            <person name="Johansson T."/>
            <person name="Persson P."/>
            <person name="Tunlid A."/>
        </authorList>
    </citation>
    <scope>NUCLEOTIDE SEQUENCE [LARGE SCALE GENOMIC DNA]</scope>
    <source>
        <strain evidence="3 4">CBS 101986</strain>
    </source>
</reference>
<sequence length="482" mass="53780">MFRDATFVLERRRGLRRLHIGLDWYTGTRDRSTTPYPPTLALSLSSPCSPLFPPVLVSLAMVLSLRLAGLISTSVQAILFGAAVVMYMLTIWILLQKGRHRNINWKMISAACALLVLATAEMIVNIVRITEGFVSVGPGLPGGPEEYFQNVAETTFVIKSMAWWYVYSFPVLFLLPLLPLHPIFFPRHLFWAHRAYIPHNEVPRLCHRDHAAPHSVPIIYRTYIVWQSIVPVLVPIFGWFGLLSAVIGTNVALVQAGSGHQSDVFFVNTGRWITANYAATLATNLSASCLLAYRIWDLNRSVASIRLQGQLSPVVRAVIESGLIYSMTITSALIAFVLKTPGVYVILDLISPIILITFCMIIVRIGMAHHTTLNSTSMMRTSGGPMEYDLNSRRATLNAGSRHTTRELYDMKPLAVEVTQFRAVETDLGTESVYSDRSTRRAQRQRERERERHGRPGTADTAELDMRDAAAGEKSFVSSGGY</sequence>
<dbReference type="Proteomes" id="UP000567179">
    <property type="component" value="Unassembled WGS sequence"/>
</dbReference>
<feature type="transmembrane region" description="Helical" evidence="2">
    <location>
        <begin position="107"/>
        <end position="127"/>
    </location>
</feature>
<feature type="transmembrane region" description="Helical" evidence="2">
    <location>
        <begin position="229"/>
        <end position="253"/>
    </location>
</feature>
<keyword evidence="2" id="KW-0812">Transmembrane</keyword>
<keyword evidence="2" id="KW-0472">Membrane</keyword>
<evidence type="ECO:0008006" key="5">
    <source>
        <dbReference type="Google" id="ProtNLM"/>
    </source>
</evidence>
<protein>
    <recommendedName>
        <fullName evidence="5">Transmembrane protein</fullName>
    </recommendedName>
</protein>
<feature type="transmembrane region" description="Helical" evidence="2">
    <location>
        <begin position="273"/>
        <end position="296"/>
    </location>
</feature>
<evidence type="ECO:0000256" key="1">
    <source>
        <dbReference type="SAM" id="MobiDB-lite"/>
    </source>
</evidence>
<evidence type="ECO:0000313" key="3">
    <source>
        <dbReference type="EMBL" id="KAF5324158.1"/>
    </source>
</evidence>
<organism evidence="3 4">
    <name type="scientific">Psilocybe cf. subviscida</name>
    <dbReference type="NCBI Taxonomy" id="2480587"/>
    <lineage>
        <taxon>Eukaryota</taxon>
        <taxon>Fungi</taxon>
        <taxon>Dikarya</taxon>
        <taxon>Basidiomycota</taxon>
        <taxon>Agaricomycotina</taxon>
        <taxon>Agaricomycetes</taxon>
        <taxon>Agaricomycetidae</taxon>
        <taxon>Agaricales</taxon>
        <taxon>Agaricineae</taxon>
        <taxon>Strophariaceae</taxon>
        <taxon>Psilocybe</taxon>
    </lineage>
</organism>
<keyword evidence="2" id="KW-1133">Transmembrane helix</keyword>
<keyword evidence="4" id="KW-1185">Reference proteome</keyword>
<gene>
    <name evidence="3" type="ORF">D9619_011119</name>
</gene>
<feature type="compositionally biased region" description="Basic and acidic residues" evidence="1">
    <location>
        <begin position="444"/>
        <end position="454"/>
    </location>
</feature>